<dbReference type="InterPro" id="IPR024311">
    <property type="entry name" value="Lipocalin-like"/>
</dbReference>
<organism evidence="2 3">
    <name type="scientific">Chelativorans petroleitrophicus</name>
    <dbReference type="NCBI Taxonomy" id="2975484"/>
    <lineage>
        <taxon>Bacteria</taxon>
        <taxon>Pseudomonadati</taxon>
        <taxon>Pseudomonadota</taxon>
        <taxon>Alphaproteobacteria</taxon>
        <taxon>Hyphomicrobiales</taxon>
        <taxon>Phyllobacteriaceae</taxon>
        <taxon>Chelativorans</taxon>
    </lineage>
</organism>
<feature type="domain" description="Lipocalin-like" evidence="1">
    <location>
        <begin position="5"/>
        <end position="131"/>
    </location>
</feature>
<sequence length="132" mass="14898">MNDLVGVWRLVDIVNRDANGNLLRSSYGPKKMGIYMFTEEGRCMVVLCDGRPEIPPEEGEREYTSYAGAYHFDGKTLYVDVDCSTPTNPSRIGTRQVRPARFHDGNRVTLTAPPAEINGVVNYRELTWEKIA</sequence>
<comment type="caution">
    <text evidence="2">The sequence shown here is derived from an EMBL/GenBank/DDBJ whole genome shotgun (WGS) entry which is preliminary data.</text>
</comment>
<name>A0A9X3AZ15_9HYPH</name>
<accession>A0A9X3AZ15</accession>
<dbReference type="AlphaFoldDB" id="A0A9X3AZ15"/>
<proteinExistence type="predicted"/>
<evidence type="ECO:0000313" key="3">
    <source>
        <dbReference type="Proteomes" id="UP001149009"/>
    </source>
</evidence>
<dbReference type="EMBL" id="JAODNV010000004">
    <property type="protein sequence ID" value="MCT8989044.1"/>
    <property type="molecule type" value="Genomic_DNA"/>
</dbReference>
<reference evidence="2" key="1">
    <citation type="submission" date="2022-08" db="EMBL/GenBank/DDBJ databases">
        <title>Chelativorans sichuanense sp. nov., a paraffin oil-degrading bacterium isolated from a mixture of oil-based drill cuttings and paddy soil.</title>
        <authorList>
            <person name="Yu J."/>
            <person name="Liu H."/>
            <person name="Chen Q."/>
        </authorList>
    </citation>
    <scope>NUCLEOTIDE SEQUENCE</scope>
    <source>
        <strain evidence="2">SCAU 2101</strain>
    </source>
</reference>
<dbReference type="RefSeq" id="WP_261513723.1">
    <property type="nucleotide sequence ID" value="NZ_JAODNV010000004.1"/>
</dbReference>
<dbReference type="Pfam" id="PF13924">
    <property type="entry name" value="Lipocalin_5"/>
    <property type="match status" value="1"/>
</dbReference>
<evidence type="ECO:0000313" key="2">
    <source>
        <dbReference type="EMBL" id="MCT8989044.1"/>
    </source>
</evidence>
<evidence type="ECO:0000259" key="1">
    <source>
        <dbReference type="Pfam" id="PF13924"/>
    </source>
</evidence>
<protein>
    <submittedName>
        <fullName evidence="2">Lipocalin-like domain-containing protein</fullName>
    </submittedName>
</protein>
<keyword evidence="3" id="KW-1185">Reference proteome</keyword>
<gene>
    <name evidence="2" type="ORF">NYR54_01870</name>
</gene>
<dbReference type="Proteomes" id="UP001149009">
    <property type="component" value="Unassembled WGS sequence"/>
</dbReference>